<feature type="transmembrane region" description="Helical" evidence="5">
    <location>
        <begin position="83"/>
        <end position="102"/>
    </location>
</feature>
<evidence type="ECO:0000256" key="2">
    <source>
        <dbReference type="ARBA" id="ARBA00022692"/>
    </source>
</evidence>
<sequence length="158" mass="17757">RTSTATAVGRWDLYMAVVDRIIENPLLGIGPDNYMRLHGGATHNSFLQVTVELGVVGLVLFTTFILTLIMRDLKTAIRFNDSVYVRTQVSIIFVTLFVSNTINLLHSPHYMTALMMVLGCIHAHHAKQSEEEQGVSDIDTHVKKDVGKKRILREKNIP</sequence>
<evidence type="ECO:0000256" key="1">
    <source>
        <dbReference type="ARBA" id="ARBA00004141"/>
    </source>
</evidence>
<keyword evidence="4 5" id="KW-0472">Membrane</keyword>
<keyword evidence="3 5" id="KW-1133">Transmembrane helix</keyword>
<comment type="subcellular location">
    <subcellularLocation>
        <location evidence="1">Membrane</location>
        <topology evidence="1">Multi-pass membrane protein</topology>
    </subcellularLocation>
</comment>
<dbReference type="EMBL" id="UOFH01000303">
    <property type="protein sequence ID" value="VAW65012.1"/>
    <property type="molecule type" value="Genomic_DNA"/>
</dbReference>
<dbReference type="PANTHER" id="PTHR37422:SF13">
    <property type="entry name" value="LIPOPOLYSACCHARIDE BIOSYNTHESIS PROTEIN PA4999-RELATED"/>
    <property type="match status" value="1"/>
</dbReference>
<evidence type="ECO:0000256" key="3">
    <source>
        <dbReference type="ARBA" id="ARBA00022989"/>
    </source>
</evidence>
<protein>
    <recommendedName>
        <fullName evidence="6">O-antigen ligase-related domain-containing protein</fullName>
    </recommendedName>
</protein>
<evidence type="ECO:0000313" key="7">
    <source>
        <dbReference type="EMBL" id="VAW65012.1"/>
    </source>
</evidence>
<evidence type="ECO:0000259" key="6">
    <source>
        <dbReference type="Pfam" id="PF04932"/>
    </source>
</evidence>
<dbReference type="GO" id="GO:0016020">
    <property type="term" value="C:membrane"/>
    <property type="evidence" value="ECO:0007669"/>
    <property type="project" value="UniProtKB-SubCell"/>
</dbReference>
<dbReference type="Pfam" id="PF04932">
    <property type="entry name" value="Wzy_C"/>
    <property type="match status" value="1"/>
</dbReference>
<dbReference type="InterPro" id="IPR007016">
    <property type="entry name" value="O-antigen_ligase-rel_domated"/>
</dbReference>
<name>A0A3B0XPB8_9ZZZZ</name>
<organism evidence="7">
    <name type="scientific">hydrothermal vent metagenome</name>
    <dbReference type="NCBI Taxonomy" id="652676"/>
    <lineage>
        <taxon>unclassified sequences</taxon>
        <taxon>metagenomes</taxon>
        <taxon>ecological metagenomes</taxon>
    </lineage>
</organism>
<evidence type="ECO:0000256" key="5">
    <source>
        <dbReference type="SAM" id="Phobius"/>
    </source>
</evidence>
<dbReference type="PANTHER" id="PTHR37422">
    <property type="entry name" value="TEICHURONIC ACID BIOSYNTHESIS PROTEIN TUAE"/>
    <property type="match status" value="1"/>
</dbReference>
<reference evidence="7" key="1">
    <citation type="submission" date="2018-06" db="EMBL/GenBank/DDBJ databases">
        <authorList>
            <person name="Zhirakovskaya E."/>
        </authorList>
    </citation>
    <scope>NUCLEOTIDE SEQUENCE</scope>
</reference>
<evidence type="ECO:0000256" key="4">
    <source>
        <dbReference type="ARBA" id="ARBA00023136"/>
    </source>
</evidence>
<accession>A0A3B0XPB8</accession>
<keyword evidence="2 5" id="KW-0812">Transmembrane</keyword>
<feature type="domain" description="O-antigen ligase-related" evidence="6">
    <location>
        <begin position="5"/>
        <end position="61"/>
    </location>
</feature>
<feature type="non-terminal residue" evidence="7">
    <location>
        <position position="1"/>
    </location>
</feature>
<gene>
    <name evidence="7" type="ORF">MNBD_GAMMA08-554</name>
</gene>
<proteinExistence type="predicted"/>
<feature type="transmembrane region" description="Helical" evidence="5">
    <location>
        <begin position="53"/>
        <end position="71"/>
    </location>
</feature>
<dbReference type="InterPro" id="IPR051533">
    <property type="entry name" value="WaaL-like"/>
</dbReference>
<dbReference type="AlphaFoldDB" id="A0A3B0XPB8"/>